<evidence type="ECO:0000256" key="7">
    <source>
        <dbReference type="SAM" id="MobiDB-lite"/>
    </source>
</evidence>
<reference evidence="10" key="1">
    <citation type="submission" date="2023-06" db="EMBL/GenBank/DDBJ databases">
        <title>Reference genome for the Northern bat (Eptesicus nilssonii), a most northern bat species.</title>
        <authorList>
            <person name="Laine V.N."/>
            <person name="Pulliainen A.T."/>
            <person name="Lilley T.M."/>
        </authorList>
    </citation>
    <scope>NUCLEOTIDE SEQUENCE</scope>
    <source>
        <strain evidence="10">BLF_Eptnil</strain>
        <tissue evidence="10">Kidney</tissue>
    </source>
</reference>
<protein>
    <recommendedName>
        <fullName evidence="1">Kinesin-like protein unc-104</fullName>
    </recommendedName>
</protein>
<evidence type="ECO:0000313" key="11">
    <source>
        <dbReference type="Proteomes" id="UP001177744"/>
    </source>
</evidence>
<dbReference type="EMBL" id="JAULJE010000005">
    <property type="protein sequence ID" value="KAK1343018.1"/>
    <property type="molecule type" value="Genomic_DNA"/>
</dbReference>
<keyword evidence="11" id="KW-1185">Reference proteome</keyword>
<feature type="domain" description="Kinesin motor" evidence="9">
    <location>
        <begin position="1"/>
        <end position="89"/>
    </location>
</feature>
<dbReference type="GO" id="GO:0008017">
    <property type="term" value="F:microtubule binding"/>
    <property type="evidence" value="ECO:0007669"/>
    <property type="project" value="InterPro"/>
</dbReference>
<feature type="signal peptide" evidence="8">
    <location>
        <begin position="1"/>
        <end position="27"/>
    </location>
</feature>
<organism evidence="10 11">
    <name type="scientific">Cnephaeus nilssonii</name>
    <name type="common">Northern bat</name>
    <name type="synonym">Eptesicus nilssonii</name>
    <dbReference type="NCBI Taxonomy" id="3371016"/>
    <lineage>
        <taxon>Eukaryota</taxon>
        <taxon>Metazoa</taxon>
        <taxon>Chordata</taxon>
        <taxon>Craniata</taxon>
        <taxon>Vertebrata</taxon>
        <taxon>Euteleostomi</taxon>
        <taxon>Mammalia</taxon>
        <taxon>Eutheria</taxon>
        <taxon>Laurasiatheria</taxon>
        <taxon>Chiroptera</taxon>
        <taxon>Yangochiroptera</taxon>
        <taxon>Vespertilionidae</taxon>
        <taxon>Cnephaeus</taxon>
    </lineage>
</organism>
<dbReference type="Pfam" id="PF12423">
    <property type="entry name" value="KIF1B"/>
    <property type="match status" value="1"/>
</dbReference>
<dbReference type="InterPro" id="IPR036961">
    <property type="entry name" value="Kinesin_motor_dom_sf"/>
</dbReference>
<name>A0AA40LT62_CNENI</name>
<evidence type="ECO:0000256" key="5">
    <source>
        <dbReference type="ARBA" id="ARBA00023175"/>
    </source>
</evidence>
<comment type="caution">
    <text evidence="6">Lacks conserved residue(s) required for the propagation of feature annotation.</text>
</comment>
<dbReference type="Pfam" id="PF00498">
    <property type="entry name" value="FHA"/>
    <property type="match status" value="1"/>
</dbReference>
<dbReference type="Gene3D" id="3.40.850.10">
    <property type="entry name" value="Kinesin motor domain"/>
    <property type="match status" value="1"/>
</dbReference>
<feature type="compositionally biased region" description="Polar residues" evidence="7">
    <location>
        <begin position="252"/>
        <end position="261"/>
    </location>
</feature>
<dbReference type="GO" id="GO:0003777">
    <property type="term" value="F:microtubule motor activity"/>
    <property type="evidence" value="ECO:0007669"/>
    <property type="project" value="InterPro"/>
</dbReference>
<feature type="chain" id="PRO_5041276953" description="Kinesin-like protein unc-104" evidence="8">
    <location>
        <begin position="28"/>
        <end position="824"/>
    </location>
</feature>
<dbReference type="PANTHER" id="PTHR47117:SF10">
    <property type="entry name" value="KINESIN-LIKE PROTEIN KIF1B"/>
    <property type="match status" value="1"/>
</dbReference>
<keyword evidence="8" id="KW-0732">Signal</keyword>
<proteinExistence type="inferred from homology"/>
<dbReference type="PROSITE" id="PS50067">
    <property type="entry name" value="KINESIN_MOTOR_2"/>
    <property type="match status" value="1"/>
</dbReference>
<dbReference type="GO" id="GO:0005524">
    <property type="term" value="F:ATP binding"/>
    <property type="evidence" value="ECO:0007669"/>
    <property type="project" value="UniProtKB-KW"/>
</dbReference>
<evidence type="ECO:0000256" key="4">
    <source>
        <dbReference type="ARBA" id="ARBA00023054"/>
    </source>
</evidence>
<dbReference type="PANTHER" id="PTHR47117">
    <property type="entry name" value="STAR-RELATED LIPID TRANSFER PROTEIN 9"/>
    <property type="match status" value="1"/>
</dbReference>
<evidence type="ECO:0000313" key="10">
    <source>
        <dbReference type="EMBL" id="KAK1343018.1"/>
    </source>
</evidence>
<gene>
    <name evidence="10" type="ORF">QTO34_015788</name>
</gene>
<dbReference type="InterPro" id="IPR022164">
    <property type="entry name" value="Kinesin-like"/>
</dbReference>
<accession>A0AA40LT62</accession>
<evidence type="ECO:0000256" key="3">
    <source>
        <dbReference type="ARBA" id="ARBA00022840"/>
    </source>
</evidence>
<evidence type="ECO:0000256" key="6">
    <source>
        <dbReference type="PROSITE-ProRule" id="PRU00283"/>
    </source>
</evidence>
<dbReference type="SMART" id="SM00129">
    <property type="entry name" value="KISc"/>
    <property type="match status" value="1"/>
</dbReference>
<keyword evidence="5" id="KW-0505">Motor protein</keyword>
<evidence type="ECO:0000259" key="9">
    <source>
        <dbReference type="PROSITE" id="PS50067"/>
    </source>
</evidence>
<feature type="region of interest" description="Disordered" evidence="7">
    <location>
        <begin position="238"/>
        <end position="272"/>
    </location>
</feature>
<keyword evidence="2" id="KW-0547">Nucleotide-binding</keyword>
<dbReference type="GO" id="GO:0007018">
    <property type="term" value="P:microtubule-based movement"/>
    <property type="evidence" value="ECO:0007669"/>
    <property type="project" value="InterPro"/>
</dbReference>
<dbReference type="InterPro" id="IPR000253">
    <property type="entry name" value="FHA_dom"/>
</dbReference>
<dbReference type="AlphaFoldDB" id="A0AA40LT62"/>
<evidence type="ECO:0000256" key="2">
    <source>
        <dbReference type="ARBA" id="ARBA00022741"/>
    </source>
</evidence>
<sequence>MSTDFLNWLSQAIRSLTTLGLVISALADQSAGKTKNKFVPYRDSVLTWLLKDSLGGNSKTAMVATVSPAADNYDETLSTLRYADRAKHIVNHAVVNEDPNARIIRDLREEVEKLREQLTKAEAMKSPELKERLEESEKLIQEMTVTWEEKLRTTEEIAQEHTLIGSANSQDIQLCGMGILPEHCIIDITPEGQVILTPQRNTRTFVNGSSVSSPIQLHHGDRILWGNNHFFRLNLPKKKKKVDREDEEQDTSIKNDTSSEQLDVDGDSSSEVSSEINFNYEYAQMEVTMKALANNDPMQSILNSVEQQHEEEKRSALERQRLMYEHELEQLRRRLSPEKQNCRSSDRFSFQSPSAQQRLRQWAEEREATLNNSLMRLREQIVKANLLVREANYIAEELDKRTEYKVTLQILASSLDANRKRGSLLSEPAIQVRRKGKGKQTWSLEKLDNRLLDMRDLYQEWKECEEDTPVIRSYFKRSDPFYDEQENHSLIGVANVFLESLFYDVKLQYAVPIVNQKGEVAGRLHVEVMRISGDIAERIAGGDDAADTSFDKETHENKLTCMVKILQATGLPQHLSHFVFCKYNFWDQQEPVMVAPEVDTSSSPVSKQPQCMVVFDHCKEEEEDMDSYQDRDLERLRRKWLNALTKRQEYLDQQLQKLVSKHADDFSSQDNLDDPEPGGWDATLTGEEEDEFFELQIVKHHDREVKAEASWDSAVHSCPQLSKGTPADERVFLIVRVTVGLSHPADMQLVLRKRICVNVHGRQDAQGVEERETLARMAANVENTASADSEAYIEKYLRSVLDVENLLTLDRIRQVSPRRWAQWG</sequence>
<dbReference type="Pfam" id="PF12473">
    <property type="entry name" value="DUF3694"/>
    <property type="match status" value="1"/>
</dbReference>
<dbReference type="Pfam" id="PF00225">
    <property type="entry name" value="Kinesin"/>
    <property type="match status" value="1"/>
</dbReference>
<dbReference type="SUPFAM" id="SSF52540">
    <property type="entry name" value="P-loop containing nucleoside triphosphate hydrolases"/>
    <property type="match status" value="1"/>
</dbReference>
<dbReference type="InterPro" id="IPR027417">
    <property type="entry name" value="P-loop_NTPase"/>
</dbReference>
<evidence type="ECO:0000256" key="8">
    <source>
        <dbReference type="SAM" id="SignalP"/>
    </source>
</evidence>
<dbReference type="SUPFAM" id="SSF49879">
    <property type="entry name" value="SMAD/FHA domain"/>
    <property type="match status" value="1"/>
</dbReference>
<dbReference type="Proteomes" id="UP001177744">
    <property type="component" value="Unassembled WGS sequence"/>
</dbReference>
<comment type="similarity">
    <text evidence="6">Belongs to the TRAFAC class myosin-kinesin ATPase superfamily. Kinesin family.</text>
</comment>
<dbReference type="Gene3D" id="2.60.200.20">
    <property type="match status" value="1"/>
</dbReference>
<dbReference type="InterPro" id="IPR008984">
    <property type="entry name" value="SMAD_FHA_dom_sf"/>
</dbReference>
<dbReference type="InterPro" id="IPR001752">
    <property type="entry name" value="Kinesin_motor_dom"/>
</dbReference>
<keyword evidence="4" id="KW-0175">Coiled coil</keyword>
<comment type="caution">
    <text evidence="10">The sequence shown here is derived from an EMBL/GenBank/DDBJ whole genome shotgun (WGS) entry which is preliminary data.</text>
</comment>
<keyword evidence="3" id="KW-0067">ATP-binding</keyword>
<dbReference type="InterPro" id="IPR022140">
    <property type="entry name" value="Kinesin-like_KIF1-typ"/>
</dbReference>
<evidence type="ECO:0000256" key="1">
    <source>
        <dbReference type="ARBA" id="ARBA00020751"/>
    </source>
</evidence>